<feature type="coiled-coil region" evidence="1">
    <location>
        <begin position="23"/>
        <end position="50"/>
    </location>
</feature>
<name>A0AAN8WCJ3_HALRR</name>
<sequence>METDSSIAGMVKCNTAMESVGNKLELEVQLENIKLKLLHKERKLKKYNQVLEAKQHVRNTLKRCHEGSLIKDDIAPTLSEDALENKCSGSKSVKFCEEAPQVIFVTPPCHGLSKKKDSRERKKKKGYRSLSLHDKKTQCLRRGKEESLHNVQKTFLDNSSSVKGSCDEIAACSILQGEETGNIDECSLKKKRIYSICNDDICVYDAERRESLHNTKPSSRILDPLPEPLNKSQEQSFRDKDFGTVGDTGNVHTSHEVQELEVTREFSDNQNNNVHNFVDIANEDTFIFPDSDIKMAVEVEENEGSENTSFDLFVTKNTTCDLHDSTLKEDLPNIYSFIPSSAINKDFIVNDVVRSNANCDNRERSKRENKIHENDGIHTQDQHAHSALLLENCNNMHKTTTNNKKNAKKRHEPRSICETIKYVTEKTKFSEEVVDAYHSDIDYDNKDLKVHIIDEIQSKGQENHSAIVKLRSENVFMTENMRETNKKKTYFTMPVACAAESQDLFNSPAHSSKSDFKGRTGCLKNAYKNQKSSFHADSFRIQENNSNNSQVGDLDSDIEDLDNNTKQNEILSDNTNITRRVKNRWRDVLCSEILIGRKVRCPKDRGKTTVESDSNEMITCKYDHDSGLRDAISNLGHTLYHKVNESDSMEISLSNTDTHPINSMEINKVQNKVQEEGSKLLKNNNTNSSPVDILESINNTQAVSNFNTLVPDCKPFNEKECFLFEKEHGKYTNNENFVCESNALNNSQELPTKIEIYPTSVQPNIRKNEGCGHEVEHFDNSSFNYRIDYHNLDTTLSLGKVLSSSFTFAKNGLEKKNHITLIHEAGFSIWRLEKAVDTKEEKGQNDIKSSEKDMSVRKNDANKWIVICEKVHDIGMPLDIRQVLAIGLPSDDDDRCIVTINRIGERSLQLVYVQFSVNNGWLITDILLDNLNCELLGHLYGCVLDEWSVVMCWNSSKSTSSCSVSTINFDVTFSMRKKQWELRCASSVCTPPWRSHVTSLVALCYSDVTGVTLCTTIDTLYVYDVARNGILHKLEWTSYPLSWAVAIKDLLFVLGMDCSTKLTYLSVINPCNNSMENFVQWSIESIMRYDNILSEGVSLCDGCLQNGELLALYDGCGVVTLPLT</sequence>
<evidence type="ECO:0000256" key="2">
    <source>
        <dbReference type="SAM" id="MobiDB-lite"/>
    </source>
</evidence>
<protein>
    <submittedName>
        <fullName evidence="3">Uncharacterized protein</fullName>
    </submittedName>
</protein>
<feature type="region of interest" description="Disordered" evidence="2">
    <location>
        <begin position="213"/>
        <end position="250"/>
    </location>
</feature>
<dbReference type="AlphaFoldDB" id="A0AAN8WCJ3"/>
<keyword evidence="1" id="KW-0175">Coiled coil</keyword>
<evidence type="ECO:0000256" key="1">
    <source>
        <dbReference type="SAM" id="Coils"/>
    </source>
</evidence>
<proteinExistence type="predicted"/>
<accession>A0AAN8WCJ3</accession>
<reference evidence="3 4" key="1">
    <citation type="submission" date="2023-11" db="EMBL/GenBank/DDBJ databases">
        <title>Halocaridina rubra genome assembly.</title>
        <authorList>
            <person name="Smith C."/>
        </authorList>
    </citation>
    <scope>NUCLEOTIDE SEQUENCE [LARGE SCALE GENOMIC DNA]</scope>
    <source>
        <strain evidence="3">EP-1</strain>
        <tissue evidence="3">Whole</tissue>
    </source>
</reference>
<evidence type="ECO:0000313" key="4">
    <source>
        <dbReference type="Proteomes" id="UP001381693"/>
    </source>
</evidence>
<evidence type="ECO:0000313" key="3">
    <source>
        <dbReference type="EMBL" id="KAK7020113.1"/>
    </source>
</evidence>
<dbReference type="EMBL" id="JAXCGZ010022968">
    <property type="protein sequence ID" value="KAK7020113.1"/>
    <property type="molecule type" value="Genomic_DNA"/>
</dbReference>
<organism evidence="3 4">
    <name type="scientific">Halocaridina rubra</name>
    <name type="common">Hawaiian red shrimp</name>
    <dbReference type="NCBI Taxonomy" id="373956"/>
    <lineage>
        <taxon>Eukaryota</taxon>
        <taxon>Metazoa</taxon>
        <taxon>Ecdysozoa</taxon>
        <taxon>Arthropoda</taxon>
        <taxon>Crustacea</taxon>
        <taxon>Multicrustacea</taxon>
        <taxon>Malacostraca</taxon>
        <taxon>Eumalacostraca</taxon>
        <taxon>Eucarida</taxon>
        <taxon>Decapoda</taxon>
        <taxon>Pleocyemata</taxon>
        <taxon>Caridea</taxon>
        <taxon>Atyoidea</taxon>
        <taxon>Atyidae</taxon>
        <taxon>Halocaridina</taxon>
    </lineage>
</organism>
<comment type="caution">
    <text evidence="3">The sequence shown here is derived from an EMBL/GenBank/DDBJ whole genome shotgun (WGS) entry which is preliminary data.</text>
</comment>
<gene>
    <name evidence="3" type="ORF">SK128_023074</name>
</gene>
<keyword evidence="4" id="KW-1185">Reference proteome</keyword>
<dbReference type="Proteomes" id="UP001381693">
    <property type="component" value="Unassembled WGS sequence"/>
</dbReference>